<evidence type="ECO:0000313" key="1">
    <source>
        <dbReference type="EMBL" id="CAJ1963973.1"/>
    </source>
</evidence>
<proteinExistence type="predicted"/>
<protein>
    <submittedName>
        <fullName evidence="1">Uncharacterized protein</fullName>
    </submittedName>
</protein>
<name>A0AA86T662_9FABA</name>
<accession>A0AA86T662</accession>
<sequence>MQLYKVTKKKIAQAFGKWIMDAVTQGSMQAGKPAGGFNIGKEAGQWFFSGRKHGVVDASVKINSLDKTAVVGLVLMNYDSFYSKLLYFLNDCEESVMERLHHCG</sequence>
<dbReference type="AlphaFoldDB" id="A0AA86T662"/>
<dbReference type="Gramene" id="rna-AYBTSS11_LOCUS20063">
    <property type="protein sequence ID" value="CAJ1963973.1"/>
    <property type="gene ID" value="gene-AYBTSS11_LOCUS20063"/>
</dbReference>
<dbReference type="EMBL" id="OY731403">
    <property type="protein sequence ID" value="CAJ1963973.1"/>
    <property type="molecule type" value="Genomic_DNA"/>
</dbReference>
<dbReference type="Proteomes" id="UP001189624">
    <property type="component" value="Chromosome 6"/>
</dbReference>
<keyword evidence="2" id="KW-1185">Reference proteome</keyword>
<gene>
    <name evidence="1" type="ORF">AYBTSS11_LOCUS20063</name>
</gene>
<evidence type="ECO:0000313" key="2">
    <source>
        <dbReference type="Proteomes" id="UP001189624"/>
    </source>
</evidence>
<organism evidence="1 2">
    <name type="scientific">Sphenostylis stenocarpa</name>
    <dbReference type="NCBI Taxonomy" id="92480"/>
    <lineage>
        <taxon>Eukaryota</taxon>
        <taxon>Viridiplantae</taxon>
        <taxon>Streptophyta</taxon>
        <taxon>Embryophyta</taxon>
        <taxon>Tracheophyta</taxon>
        <taxon>Spermatophyta</taxon>
        <taxon>Magnoliopsida</taxon>
        <taxon>eudicotyledons</taxon>
        <taxon>Gunneridae</taxon>
        <taxon>Pentapetalae</taxon>
        <taxon>rosids</taxon>
        <taxon>fabids</taxon>
        <taxon>Fabales</taxon>
        <taxon>Fabaceae</taxon>
        <taxon>Papilionoideae</taxon>
        <taxon>50 kb inversion clade</taxon>
        <taxon>NPAAA clade</taxon>
        <taxon>indigoferoid/millettioid clade</taxon>
        <taxon>Phaseoleae</taxon>
        <taxon>Sphenostylis</taxon>
    </lineage>
</organism>
<reference evidence="1" key="1">
    <citation type="submission" date="2023-10" db="EMBL/GenBank/DDBJ databases">
        <authorList>
            <person name="Domelevo Entfellner J.-B."/>
        </authorList>
    </citation>
    <scope>NUCLEOTIDE SEQUENCE</scope>
</reference>